<name>A0A1M5YD06_9BACT</name>
<accession>A0A1M5YD06</accession>
<keyword evidence="3" id="KW-1185">Reference proteome</keyword>
<sequence>MGCTGAMTLVRLIIILFAIVLFGPAKATAASGETLSIHVVDVGQGDAMILHQPGVCTALIDAGGLLFGHRVTEKLQELGLSEIDLAIISHPHLDHFGGLFDLLPRVGIKELYDNGGSNPVPDYFDDYLALRSSLQGKTLRRGDRLTCGDLELAVLHPEKPPQPQDDINGSSLVLLVTFGDFRLLHLGDLSGAAERTFLDRTDDLRADLLKIAHHGAADATAPELLARSRPDLAVISCGPDNRIGAPAEQVLQRLQAAGIPVRRTDREGTISLTIR</sequence>
<dbReference type="InterPro" id="IPR035681">
    <property type="entry name" value="ComA-like_MBL"/>
</dbReference>
<evidence type="ECO:0000313" key="2">
    <source>
        <dbReference type="EMBL" id="SHI09774.1"/>
    </source>
</evidence>
<dbReference type="PANTHER" id="PTHR30619:SF1">
    <property type="entry name" value="RECOMBINATION PROTEIN 2"/>
    <property type="match status" value="1"/>
</dbReference>
<dbReference type="STRING" id="1121409.SAMN02745124_03872"/>
<dbReference type="Pfam" id="PF00753">
    <property type="entry name" value="Lactamase_B"/>
    <property type="match status" value="1"/>
</dbReference>
<dbReference type="InterPro" id="IPR052159">
    <property type="entry name" value="Competence_DNA_uptake"/>
</dbReference>
<dbReference type="CDD" id="cd07731">
    <property type="entry name" value="ComA-like_MBL-fold"/>
    <property type="match status" value="1"/>
</dbReference>
<evidence type="ECO:0000259" key="1">
    <source>
        <dbReference type="SMART" id="SM00849"/>
    </source>
</evidence>
<organism evidence="2 3">
    <name type="scientific">Desulfofustis glycolicus DSM 9705</name>
    <dbReference type="NCBI Taxonomy" id="1121409"/>
    <lineage>
        <taxon>Bacteria</taxon>
        <taxon>Pseudomonadati</taxon>
        <taxon>Thermodesulfobacteriota</taxon>
        <taxon>Desulfobulbia</taxon>
        <taxon>Desulfobulbales</taxon>
        <taxon>Desulfocapsaceae</taxon>
        <taxon>Desulfofustis</taxon>
    </lineage>
</organism>
<dbReference type="AlphaFoldDB" id="A0A1M5YD06"/>
<reference evidence="2 3" key="1">
    <citation type="submission" date="2016-11" db="EMBL/GenBank/DDBJ databases">
        <authorList>
            <person name="Jaros S."/>
            <person name="Januszkiewicz K."/>
            <person name="Wedrychowicz H."/>
        </authorList>
    </citation>
    <scope>NUCLEOTIDE SEQUENCE [LARGE SCALE GENOMIC DNA]</scope>
    <source>
        <strain evidence="2 3">DSM 9705</strain>
    </source>
</reference>
<gene>
    <name evidence="2" type="ORF">SAMN02745124_03872</name>
</gene>
<feature type="domain" description="Metallo-beta-lactamase" evidence="1">
    <location>
        <begin position="44"/>
        <end position="239"/>
    </location>
</feature>
<evidence type="ECO:0000313" key="3">
    <source>
        <dbReference type="Proteomes" id="UP000184139"/>
    </source>
</evidence>
<dbReference type="PANTHER" id="PTHR30619">
    <property type="entry name" value="DNA INTERNALIZATION/COMPETENCE PROTEIN COMEC/REC2"/>
    <property type="match status" value="1"/>
</dbReference>
<dbReference type="SUPFAM" id="SSF56281">
    <property type="entry name" value="Metallo-hydrolase/oxidoreductase"/>
    <property type="match status" value="1"/>
</dbReference>
<dbReference type="InterPro" id="IPR036866">
    <property type="entry name" value="RibonucZ/Hydroxyglut_hydro"/>
</dbReference>
<dbReference type="EMBL" id="FQXS01000033">
    <property type="protein sequence ID" value="SHI09774.1"/>
    <property type="molecule type" value="Genomic_DNA"/>
</dbReference>
<dbReference type="Gene3D" id="3.60.15.10">
    <property type="entry name" value="Ribonuclease Z/Hydroxyacylglutathione hydrolase-like"/>
    <property type="match status" value="1"/>
</dbReference>
<dbReference type="SMART" id="SM00849">
    <property type="entry name" value="Lactamase_B"/>
    <property type="match status" value="1"/>
</dbReference>
<protein>
    <submittedName>
        <fullName evidence="2">Competence protein ComEC</fullName>
    </submittedName>
</protein>
<proteinExistence type="predicted"/>
<dbReference type="Proteomes" id="UP000184139">
    <property type="component" value="Unassembled WGS sequence"/>
</dbReference>
<dbReference type="InterPro" id="IPR001279">
    <property type="entry name" value="Metallo-B-lactamas"/>
</dbReference>